<evidence type="ECO:0000256" key="8">
    <source>
        <dbReference type="PROSITE-ProRule" id="PRU00206"/>
    </source>
</evidence>
<gene>
    <name evidence="12" type="ORF">chiPu_0000014</name>
</gene>
<organism evidence="12 13">
    <name type="scientific">Chiloscyllium punctatum</name>
    <name type="common">Brownbanded bambooshark</name>
    <name type="synonym">Hemiscyllium punctatum</name>
    <dbReference type="NCBI Taxonomy" id="137246"/>
    <lineage>
        <taxon>Eukaryota</taxon>
        <taxon>Metazoa</taxon>
        <taxon>Chordata</taxon>
        <taxon>Craniata</taxon>
        <taxon>Vertebrata</taxon>
        <taxon>Chondrichthyes</taxon>
        <taxon>Elasmobranchii</taxon>
        <taxon>Galeomorphii</taxon>
        <taxon>Galeoidea</taxon>
        <taxon>Orectolobiformes</taxon>
        <taxon>Hemiscylliidae</taxon>
        <taxon>Chiloscyllium</taxon>
    </lineage>
</organism>
<dbReference type="EMBL" id="BEZZ01000001">
    <property type="protein sequence ID" value="GCC19472.1"/>
    <property type="molecule type" value="Genomic_DNA"/>
</dbReference>
<comment type="caution">
    <text evidence="12">The sequence shown here is derived from an EMBL/GenBank/DDBJ whole genome shotgun (WGS) entry which is preliminary data.</text>
</comment>
<evidence type="ECO:0000313" key="13">
    <source>
        <dbReference type="Proteomes" id="UP000287033"/>
    </source>
</evidence>
<dbReference type="GO" id="GO:0007165">
    <property type="term" value="P:signal transduction"/>
    <property type="evidence" value="ECO:0007669"/>
    <property type="project" value="InterPro"/>
</dbReference>
<keyword evidence="13" id="KW-1185">Reference proteome</keyword>
<protein>
    <recommendedName>
        <fullName evidence="14">TNFR-Cys domain-containing protein</fullName>
    </recommendedName>
</protein>
<evidence type="ECO:0000256" key="4">
    <source>
        <dbReference type="ARBA" id="ARBA00022729"/>
    </source>
</evidence>
<dbReference type="STRING" id="137246.A0A401RMV2"/>
<dbReference type="Gene3D" id="2.10.50.10">
    <property type="entry name" value="Tumor Necrosis Factor Receptor, subunit A, domain 2"/>
    <property type="match status" value="3"/>
</dbReference>
<dbReference type="Proteomes" id="UP000287033">
    <property type="component" value="Unassembled WGS sequence"/>
</dbReference>
<comment type="subcellular location">
    <subcellularLocation>
        <location evidence="1">Secreted</location>
    </subcellularLocation>
</comment>
<evidence type="ECO:0000256" key="5">
    <source>
        <dbReference type="ARBA" id="ARBA00022737"/>
    </source>
</evidence>
<keyword evidence="7" id="KW-0325">Glycoprotein</keyword>
<evidence type="ECO:0000256" key="2">
    <source>
        <dbReference type="ARBA" id="ARBA00022525"/>
    </source>
</evidence>
<dbReference type="InterPro" id="IPR052459">
    <property type="entry name" value="TNFRSF_decoy_receptor"/>
</dbReference>
<feature type="domain" description="Death" evidence="10">
    <location>
        <begin position="268"/>
        <end position="309"/>
    </location>
</feature>
<evidence type="ECO:0008006" key="14">
    <source>
        <dbReference type="Google" id="ProtNLM"/>
    </source>
</evidence>
<dbReference type="PRINTS" id="PR01961">
    <property type="entry name" value="TNFACTORR11"/>
</dbReference>
<evidence type="ECO:0000256" key="9">
    <source>
        <dbReference type="SAM" id="SignalP"/>
    </source>
</evidence>
<name>A0A401RMV2_CHIPU</name>
<feature type="chain" id="PRO_5019234253" description="TNFR-Cys domain-containing protein" evidence="9">
    <location>
        <begin position="24"/>
        <end position="309"/>
    </location>
</feature>
<evidence type="ECO:0000256" key="3">
    <source>
        <dbReference type="ARBA" id="ARBA00022703"/>
    </source>
</evidence>
<dbReference type="PANTHER" id="PTHR23097:SF90">
    <property type="entry name" value="TUMOR NECROSIS FACTOR RECEPTOR SUPERFAMILY MEMBER 11B"/>
    <property type="match status" value="1"/>
</dbReference>
<dbReference type="InterPro" id="IPR022323">
    <property type="entry name" value="TNFR_11"/>
</dbReference>
<dbReference type="InterPro" id="IPR001368">
    <property type="entry name" value="TNFR/NGFR_Cys_rich_reg"/>
</dbReference>
<dbReference type="Pfam" id="PF23630">
    <property type="entry name" value="Death_TNFRSF11B"/>
    <property type="match status" value="1"/>
</dbReference>
<keyword evidence="3" id="KW-0053">Apoptosis</keyword>
<evidence type="ECO:0000256" key="6">
    <source>
        <dbReference type="ARBA" id="ARBA00023157"/>
    </source>
</evidence>
<evidence type="ECO:0000256" key="7">
    <source>
        <dbReference type="ARBA" id="ARBA00023180"/>
    </source>
</evidence>
<keyword evidence="5" id="KW-0677">Repeat</keyword>
<proteinExistence type="predicted"/>
<dbReference type="Pfam" id="PF00020">
    <property type="entry name" value="TNFR_c6"/>
    <property type="match status" value="2"/>
</dbReference>
<feature type="disulfide bond" evidence="8">
    <location>
        <begin position="98"/>
        <end position="116"/>
    </location>
</feature>
<evidence type="ECO:0000259" key="11">
    <source>
        <dbReference type="PROSITE" id="PS50050"/>
    </source>
</evidence>
<sequence length="309" mass="35666">MILISLCTYVLSIISFSSVPLVTQPIDHPQMESFLVPVYQHWDDELSQYHICEQCPPGTYRKKHCNAEKRTECALCPDSHYTEYWNYLDECQYCNVFCKEYQYVKNECNSTHNRVCECVEGHYFEFEFCLKHYKCPPGFGVKRLGTPYVNTECMKCPRGFFSINSSASQPCQKHTNCTALGLKQVLRGNAFQDNVCEPCRSSEASNSRCSGPFSKKEIALCDQAAFKFIARQKLTLKQLRVLLAHLPGKKISTQHLRGARWMNTGQVQTFRLLKHWKIANLRLDTVEALLRGLKEANIHDAYTKLLHRL</sequence>
<feature type="disulfide bond" evidence="8">
    <location>
        <begin position="76"/>
        <end position="91"/>
    </location>
</feature>
<dbReference type="SMART" id="SM00208">
    <property type="entry name" value="TNFR"/>
    <property type="match status" value="4"/>
</dbReference>
<dbReference type="PRINTS" id="PR01975">
    <property type="entry name" value="TNFACTORR11B"/>
</dbReference>
<feature type="repeat" description="TNFR-Cys" evidence="8">
    <location>
        <begin position="75"/>
        <end position="116"/>
    </location>
</feature>
<evidence type="ECO:0000256" key="1">
    <source>
        <dbReference type="ARBA" id="ARBA00004613"/>
    </source>
</evidence>
<feature type="domain" description="TNFR-Cys" evidence="11">
    <location>
        <begin position="75"/>
        <end position="116"/>
    </location>
</feature>
<dbReference type="GO" id="GO:0005576">
    <property type="term" value="C:extracellular region"/>
    <property type="evidence" value="ECO:0007669"/>
    <property type="project" value="UniProtKB-SubCell"/>
</dbReference>
<keyword evidence="4 9" id="KW-0732">Signal</keyword>
<dbReference type="SUPFAM" id="SSF57586">
    <property type="entry name" value="TNF receptor-like"/>
    <property type="match status" value="2"/>
</dbReference>
<dbReference type="PANTHER" id="PTHR23097">
    <property type="entry name" value="TUMOR NECROSIS FACTOR RECEPTOR SUPERFAMILY MEMBER"/>
    <property type="match status" value="1"/>
</dbReference>
<accession>A0A401RMV2</accession>
<dbReference type="InterPro" id="IPR000488">
    <property type="entry name" value="Death_dom"/>
</dbReference>
<dbReference type="InterPro" id="IPR017371">
    <property type="entry name" value="TNFR_11B"/>
</dbReference>
<feature type="signal peptide" evidence="9">
    <location>
        <begin position="1"/>
        <end position="23"/>
    </location>
</feature>
<keyword evidence="6 8" id="KW-1015">Disulfide bond</keyword>
<evidence type="ECO:0000259" key="10">
    <source>
        <dbReference type="PROSITE" id="PS50017"/>
    </source>
</evidence>
<reference evidence="12 13" key="1">
    <citation type="journal article" date="2018" name="Nat. Ecol. Evol.">
        <title>Shark genomes provide insights into elasmobranch evolution and the origin of vertebrates.</title>
        <authorList>
            <person name="Hara Y"/>
            <person name="Yamaguchi K"/>
            <person name="Onimaru K"/>
            <person name="Kadota M"/>
            <person name="Koyanagi M"/>
            <person name="Keeley SD"/>
            <person name="Tatsumi K"/>
            <person name="Tanaka K"/>
            <person name="Motone F"/>
            <person name="Kageyama Y"/>
            <person name="Nozu R"/>
            <person name="Adachi N"/>
            <person name="Nishimura O"/>
            <person name="Nakagawa R"/>
            <person name="Tanegashima C"/>
            <person name="Kiyatake I"/>
            <person name="Matsumoto R"/>
            <person name="Murakumo K"/>
            <person name="Nishida K"/>
            <person name="Terakita A"/>
            <person name="Kuratani S"/>
            <person name="Sato K"/>
            <person name="Hyodo S Kuraku.S."/>
        </authorList>
    </citation>
    <scope>NUCLEOTIDE SEQUENCE [LARGE SCALE GENOMIC DNA]</scope>
</reference>
<dbReference type="AlphaFoldDB" id="A0A401RMV2"/>
<dbReference type="OrthoDB" id="9990004at2759"/>
<keyword evidence="2" id="KW-0964">Secreted</keyword>
<evidence type="ECO:0000313" key="12">
    <source>
        <dbReference type="EMBL" id="GCC19472.1"/>
    </source>
</evidence>
<dbReference type="InterPro" id="IPR057633">
    <property type="entry name" value="Death_TNF11B"/>
</dbReference>
<comment type="caution">
    <text evidence="8">Lacks conserved residue(s) required for the propagation of feature annotation.</text>
</comment>
<dbReference type="PROSITE" id="PS50050">
    <property type="entry name" value="TNFR_NGFR_2"/>
    <property type="match status" value="1"/>
</dbReference>
<dbReference type="GO" id="GO:0006915">
    <property type="term" value="P:apoptotic process"/>
    <property type="evidence" value="ECO:0007669"/>
    <property type="project" value="UniProtKB-KW"/>
</dbReference>
<dbReference type="PROSITE" id="PS50017">
    <property type="entry name" value="DEATH_DOMAIN"/>
    <property type="match status" value="1"/>
</dbReference>